<name>A0ABN2XY83_9ACTN</name>
<protein>
    <recommendedName>
        <fullName evidence="5">DUF3352 domain-containing protein</fullName>
    </recommendedName>
</protein>
<dbReference type="Proteomes" id="UP001500575">
    <property type="component" value="Unassembled WGS sequence"/>
</dbReference>
<dbReference type="Pfam" id="PF11832">
    <property type="entry name" value="DUF3352"/>
    <property type="match status" value="1"/>
</dbReference>
<feature type="transmembrane region" description="Helical" evidence="2">
    <location>
        <begin position="43"/>
        <end position="64"/>
    </location>
</feature>
<keyword evidence="2" id="KW-0812">Transmembrane</keyword>
<gene>
    <name evidence="3" type="ORF">GCM10009843_08510</name>
</gene>
<dbReference type="EMBL" id="BAAAQQ010000002">
    <property type="protein sequence ID" value="GAA2117487.1"/>
    <property type="molecule type" value="Genomic_DNA"/>
</dbReference>
<proteinExistence type="predicted"/>
<reference evidence="3 4" key="1">
    <citation type="journal article" date="2019" name="Int. J. Syst. Evol. Microbiol.">
        <title>The Global Catalogue of Microorganisms (GCM) 10K type strain sequencing project: providing services to taxonomists for standard genome sequencing and annotation.</title>
        <authorList>
            <consortium name="The Broad Institute Genomics Platform"/>
            <consortium name="The Broad Institute Genome Sequencing Center for Infectious Disease"/>
            <person name="Wu L."/>
            <person name="Ma J."/>
        </authorList>
    </citation>
    <scope>NUCLEOTIDE SEQUENCE [LARGE SCALE GENOMIC DNA]</scope>
    <source>
        <strain evidence="3 4">JCM 16021</strain>
    </source>
</reference>
<evidence type="ECO:0000313" key="4">
    <source>
        <dbReference type="Proteomes" id="UP001500575"/>
    </source>
</evidence>
<evidence type="ECO:0000313" key="3">
    <source>
        <dbReference type="EMBL" id="GAA2117487.1"/>
    </source>
</evidence>
<evidence type="ECO:0000256" key="2">
    <source>
        <dbReference type="SAM" id="Phobius"/>
    </source>
</evidence>
<evidence type="ECO:0008006" key="5">
    <source>
        <dbReference type="Google" id="ProtNLM"/>
    </source>
</evidence>
<feature type="region of interest" description="Disordered" evidence="1">
    <location>
        <begin position="1"/>
        <end position="33"/>
    </location>
</feature>
<comment type="caution">
    <text evidence="3">The sequence shown here is derived from an EMBL/GenBank/DDBJ whole genome shotgun (WGS) entry which is preliminary data.</text>
</comment>
<keyword evidence="2" id="KW-1133">Transmembrane helix</keyword>
<keyword evidence="4" id="KW-1185">Reference proteome</keyword>
<accession>A0ABN2XY83</accession>
<evidence type="ECO:0000256" key="1">
    <source>
        <dbReference type="SAM" id="MobiDB-lite"/>
    </source>
</evidence>
<keyword evidence="2" id="KW-0472">Membrane</keyword>
<sequence length="578" mass="60079">MMSSNLPPSAAPEPEGSQAEYLEQGSGAPLPPAAAPARNLRPFVIGGVAVAGLAVAGGAAWAAMSFFSTGSQPAEALPGSTLAYLAVDLDPSGGQKIEAIRTLNKFPAFKDELDLDTDDDIMKRLFDEIQADAECANLDYEDDIASWLGNRAGVAVVDAEPTVVGAIQVTDAEAAEAGLEKLRNCGANGDASEPAPADAEMGFAVEGDWAVVAETDDIAARVLADGAEGSLADDSAYQTWTERAGDPGIVTVYVAADAADALVDNLDRFFGSAEDLGGLVIEQSAYDDGTVSSEGDVTVAGEQVPDDTAETMESLFEGFDGMAATLRFSDGAIELEQAGSFGSQFQLLYASDRGADAMTTLPSDTVAAFGVGFEEGWLRALAEQFAQQFGDLMGEDMTVDDMFEELSTQTGLDIPQDVETLTGESMVFALGPDFSPEQFMSSGDGSDVPMGVKIKGDAEGIEEVLDKLRDLAGTDADIIGSESADGFVAISPSDDFRAALLEDGGLGDTAAFKDVIREAEQAGAVFYVDFDAGDDWLVELSGDDPEAKANLAPLSAVGGSTWTEGDVIHAVLRLTTDD</sequence>
<organism evidence="3 4">
    <name type="scientific">Nocardioides bigeumensis</name>
    <dbReference type="NCBI Taxonomy" id="433657"/>
    <lineage>
        <taxon>Bacteria</taxon>
        <taxon>Bacillati</taxon>
        <taxon>Actinomycetota</taxon>
        <taxon>Actinomycetes</taxon>
        <taxon>Propionibacteriales</taxon>
        <taxon>Nocardioidaceae</taxon>
        <taxon>Nocardioides</taxon>
    </lineage>
</organism>
<dbReference type="InterPro" id="IPR021787">
    <property type="entry name" value="DUF3352"/>
</dbReference>